<dbReference type="Pfam" id="PF16360">
    <property type="entry name" value="GTP-bdg_M"/>
    <property type="match status" value="1"/>
</dbReference>
<evidence type="ECO:0000256" key="9">
    <source>
        <dbReference type="SAM" id="Coils"/>
    </source>
</evidence>
<keyword evidence="5 6" id="KW-0342">GTP-binding</keyword>
<evidence type="ECO:0000256" key="3">
    <source>
        <dbReference type="ARBA" id="ARBA00022741"/>
    </source>
</evidence>
<evidence type="ECO:0000256" key="4">
    <source>
        <dbReference type="ARBA" id="ARBA00022842"/>
    </source>
</evidence>
<dbReference type="GO" id="GO:0003924">
    <property type="term" value="F:GTPase activity"/>
    <property type="evidence" value="ECO:0007669"/>
    <property type="project" value="UniProtKB-UniRule"/>
</dbReference>
<comment type="caution">
    <text evidence="11">The sequence shown here is derived from an EMBL/GenBank/DDBJ whole genome shotgun (WGS) entry which is preliminary data.</text>
</comment>
<dbReference type="STRING" id="1121877.FEAC_08300"/>
<evidence type="ECO:0000313" key="11">
    <source>
        <dbReference type="EMBL" id="KJE77396.1"/>
    </source>
</evidence>
<organism evidence="11 12">
    <name type="scientific">Ferrimicrobium acidiphilum DSM 19497</name>
    <dbReference type="NCBI Taxonomy" id="1121877"/>
    <lineage>
        <taxon>Bacteria</taxon>
        <taxon>Bacillati</taxon>
        <taxon>Actinomycetota</taxon>
        <taxon>Acidimicrobiia</taxon>
        <taxon>Acidimicrobiales</taxon>
        <taxon>Acidimicrobiaceae</taxon>
        <taxon>Ferrimicrobium</taxon>
    </lineage>
</organism>
<dbReference type="InterPro" id="IPR042108">
    <property type="entry name" value="GTPase_HflX_N_sf"/>
</dbReference>
<evidence type="ECO:0000256" key="5">
    <source>
        <dbReference type="ARBA" id="ARBA00023134"/>
    </source>
</evidence>
<evidence type="ECO:0000259" key="10">
    <source>
        <dbReference type="PROSITE" id="PS51705"/>
    </source>
</evidence>
<reference evidence="11 12" key="1">
    <citation type="submission" date="2015-01" db="EMBL/GenBank/DDBJ databases">
        <title>Draft genome of the acidophilic iron oxidizer Ferrimicrobium acidiphilum strain T23.</title>
        <authorList>
            <person name="Poehlein A."/>
            <person name="Eisen S."/>
            <person name="Schloemann M."/>
            <person name="Johnson B.D."/>
            <person name="Daniel R."/>
            <person name="Muehling M."/>
        </authorList>
    </citation>
    <scope>NUCLEOTIDE SEQUENCE [LARGE SCALE GENOMIC DNA]</scope>
    <source>
        <strain evidence="11 12">T23</strain>
    </source>
</reference>
<dbReference type="CDD" id="cd01878">
    <property type="entry name" value="HflX"/>
    <property type="match status" value="1"/>
</dbReference>
<evidence type="ECO:0000256" key="2">
    <source>
        <dbReference type="ARBA" id="ARBA00022723"/>
    </source>
</evidence>
<comment type="subcellular location">
    <subcellularLocation>
        <location evidence="6">Cytoplasm</location>
    </subcellularLocation>
    <text evidence="6">May associate with membranes.</text>
</comment>
<dbReference type="SUPFAM" id="SSF52540">
    <property type="entry name" value="P-loop containing nucleoside triphosphate hydrolases"/>
    <property type="match status" value="1"/>
</dbReference>
<dbReference type="GeneID" id="78372118"/>
<feature type="binding site" evidence="8">
    <location>
        <position position="215"/>
    </location>
    <ligand>
        <name>Mg(2+)</name>
        <dbReference type="ChEBI" id="CHEBI:18420"/>
    </ligand>
</feature>
<keyword evidence="3 6" id="KW-0547">Nucleotide-binding</keyword>
<keyword evidence="4 8" id="KW-0460">Magnesium</keyword>
<feature type="binding site" evidence="7">
    <location>
        <begin position="255"/>
        <end position="258"/>
    </location>
    <ligand>
        <name>GTP</name>
        <dbReference type="ChEBI" id="CHEBI:37565"/>
    </ligand>
</feature>
<comment type="cofactor">
    <cofactor evidence="8">
        <name>Mg(2+)</name>
        <dbReference type="ChEBI" id="CHEBI:18420"/>
    </cofactor>
</comment>
<evidence type="ECO:0000256" key="7">
    <source>
        <dbReference type="PIRSR" id="PIRSR006809-1"/>
    </source>
</evidence>
<dbReference type="EMBL" id="JXUW01000005">
    <property type="protein sequence ID" value="KJE77396.1"/>
    <property type="molecule type" value="Genomic_DNA"/>
</dbReference>
<evidence type="ECO:0000313" key="12">
    <source>
        <dbReference type="Proteomes" id="UP000032336"/>
    </source>
</evidence>
<dbReference type="PROSITE" id="PS51705">
    <property type="entry name" value="G_HFLX"/>
    <property type="match status" value="1"/>
</dbReference>
<dbReference type="InterPro" id="IPR027417">
    <property type="entry name" value="P-loop_NTPase"/>
</dbReference>
<keyword evidence="1 6" id="KW-0963">Cytoplasm</keyword>
<feature type="domain" description="Hflx-type G" evidence="10">
    <location>
        <begin position="202"/>
        <end position="361"/>
    </location>
</feature>
<dbReference type="InterPro" id="IPR025121">
    <property type="entry name" value="GTPase_HflX_N"/>
</dbReference>
<dbReference type="Pfam" id="PF01926">
    <property type="entry name" value="MMR_HSR1"/>
    <property type="match status" value="1"/>
</dbReference>
<dbReference type="HAMAP" id="MF_00900">
    <property type="entry name" value="GTPase_HflX"/>
    <property type="match status" value="1"/>
</dbReference>
<evidence type="ECO:0000256" key="6">
    <source>
        <dbReference type="HAMAP-Rule" id="MF_00900"/>
    </source>
</evidence>
<dbReference type="PANTHER" id="PTHR10229">
    <property type="entry name" value="GTP-BINDING PROTEIN HFLX"/>
    <property type="match status" value="1"/>
</dbReference>
<dbReference type="InterPro" id="IPR032305">
    <property type="entry name" value="GTP-bd_M"/>
</dbReference>
<feature type="binding site" evidence="8">
    <location>
        <position position="235"/>
    </location>
    <ligand>
        <name>Mg(2+)</name>
        <dbReference type="ChEBI" id="CHEBI:18420"/>
    </ligand>
</feature>
<proteinExistence type="inferred from homology"/>
<comment type="similarity">
    <text evidence="6">Belongs to the TRAFAC class OBG-HflX-like GTPase superfamily. HflX GTPase family.</text>
</comment>
<dbReference type="Gene3D" id="6.10.250.2860">
    <property type="match status" value="1"/>
</dbReference>
<dbReference type="PANTHER" id="PTHR10229:SF0">
    <property type="entry name" value="GTP-BINDING PROTEIN 6-RELATED"/>
    <property type="match status" value="1"/>
</dbReference>
<sequence length="429" mass="47628">MTLIERSFQERILLVGVATSGRERQMVNDQLDELASLVDTAGALVVHREIQVRERPDPATYIGKGKVDELAVLSESFDVDTVVFDDELTPGQQRNLEKVLGRTAIDRTAVILDVFAQNARSQEGKAQVELALLRYRLPRLVGRRTNLSQQVGRIGTRGPGETKLEEDRRRIQERIGQLRRELAALERQRRLQRKSRLHGRNSQVALVGYTNVGKSSLLNALTGADVVVEDRLFATLDPRTRRLKLPGGETILLADTVGFIRKLPHQLIEAFRSTLDAVAEADLLIHVVDASSVHALDQMREVRATLAEIGASEVPELVVLNKIDLGYASDDLPDGIAISVTSGEGVNNLLAVVGDRLRALNRVEVFRVPFDRGDILAEIHREAEVLSEENQDDGIEVRVRADDAARALLRRHIESVVSDRAVEDTDELS</sequence>
<dbReference type="Pfam" id="PF13167">
    <property type="entry name" value="GTP-bdg_N"/>
    <property type="match status" value="1"/>
</dbReference>
<dbReference type="InterPro" id="IPR016496">
    <property type="entry name" value="GTPase_HflX"/>
</dbReference>
<dbReference type="InterPro" id="IPR006073">
    <property type="entry name" value="GTP-bd"/>
</dbReference>
<comment type="subunit">
    <text evidence="6">Monomer. Associates with the 50S ribosomal subunit.</text>
</comment>
<name>A0A0D8FWB6_9ACTN</name>
<dbReference type="Proteomes" id="UP000032336">
    <property type="component" value="Unassembled WGS sequence"/>
</dbReference>
<dbReference type="GO" id="GO:0046872">
    <property type="term" value="F:metal ion binding"/>
    <property type="evidence" value="ECO:0007669"/>
    <property type="project" value="UniProtKB-KW"/>
</dbReference>
<feature type="binding site" evidence="7">
    <location>
        <begin position="339"/>
        <end position="341"/>
    </location>
    <ligand>
        <name>GTP</name>
        <dbReference type="ChEBI" id="CHEBI:37565"/>
    </ligand>
</feature>
<dbReference type="InterPro" id="IPR030394">
    <property type="entry name" value="G_HFLX_dom"/>
</dbReference>
<dbReference type="FunFam" id="3.40.50.11060:FF:000001">
    <property type="entry name" value="GTPase HflX"/>
    <property type="match status" value="1"/>
</dbReference>
<dbReference type="PRINTS" id="PR00326">
    <property type="entry name" value="GTP1OBG"/>
</dbReference>
<accession>A0A0D8FWB6</accession>
<dbReference type="GO" id="GO:0005525">
    <property type="term" value="F:GTP binding"/>
    <property type="evidence" value="ECO:0007669"/>
    <property type="project" value="UniProtKB-UniRule"/>
</dbReference>
<dbReference type="NCBIfam" id="TIGR03156">
    <property type="entry name" value="GTP_HflX"/>
    <property type="match status" value="1"/>
</dbReference>
<dbReference type="Gene3D" id="3.40.50.11060">
    <property type="entry name" value="GTPase HflX, N-terminal domain"/>
    <property type="match status" value="1"/>
</dbReference>
<keyword evidence="2 8" id="KW-0479">Metal-binding</keyword>
<dbReference type="RefSeq" id="WP_035388775.1">
    <property type="nucleotide sequence ID" value="NZ_JQKF01000004.1"/>
</dbReference>
<feature type="binding site" evidence="7">
    <location>
        <begin position="321"/>
        <end position="324"/>
    </location>
    <ligand>
        <name>GTP</name>
        <dbReference type="ChEBI" id="CHEBI:37565"/>
    </ligand>
</feature>
<keyword evidence="12" id="KW-1185">Reference proteome</keyword>
<protein>
    <recommendedName>
        <fullName evidence="6">GTPase HflX</fullName>
    </recommendedName>
    <alternativeName>
        <fullName evidence="6">GTP-binding protein HflX</fullName>
    </alternativeName>
</protein>
<dbReference type="AlphaFoldDB" id="A0A0D8FWB6"/>
<dbReference type="PATRIC" id="fig|1121877.4.peg.884"/>
<evidence type="ECO:0000256" key="1">
    <source>
        <dbReference type="ARBA" id="ARBA00022490"/>
    </source>
</evidence>
<feature type="binding site" evidence="7">
    <location>
        <begin position="233"/>
        <end position="237"/>
    </location>
    <ligand>
        <name>GTP</name>
        <dbReference type="ChEBI" id="CHEBI:37565"/>
    </ligand>
</feature>
<comment type="function">
    <text evidence="6">GTPase that associates with the 50S ribosomal subunit and may have a role during protein synthesis or ribosome biogenesis.</text>
</comment>
<dbReference type="Gene3D" id="3.40.50.300">
    <property type="entry name" value="P-loop containing nucleotide triphosphate hydrolases"/>
    <property type="match status" value="1"/>
</dbReference>
<dbReference type="OrthoDB" id="9812272at2"/>
<dbReference type="eggNOG" id="COG2262">
    <property type="taxonomic scope" value="Bacteria"/>
</dbReference>
<evidence type="ECO:0000256" key="8">
    <source>
        <dbReference type="PIRSR" id="PIRSR006809-2"/>
    </source>
</evidence>
<dbReference type="GO" id="GO:0043022">
    <property type="term" value="F:ribosome binding"/>
    <property type="evidence" value="ECO:0007669"/>
    <property type="project" value="TreeGrafter"/>
</dbReference>
<keyword evidence="9" id="KW-0175">Coiled coil</keyword>
<dbReference type="GO" id="GO:0005737">
    <property type="term" value="C:cytoplasm"/>
    <property type="evidence" value="ECO:0007669"/>
    <property type="project" value="UniProtKB-SubCell"/>
</dbReference>
<dbReference type="PIRSF" id="PIRSF006809">
    <property type="entry name" value="GTP-binding_hflX_prd"/>
    <property type="match status" value="1"/>
</dbReference>
<feature type="binding site" evidence="7">
    <location>
        <begin position="208"/>
        <end position="215"/>
    </location>
    <ligand>
        <name>GTP</name>
        <dbReference type="ChEBI" id="CHEBI:37565"/>
    </ligand>
</feature>
<feature type="coiled-coil region" evidence="9">
    <location>
        <begin position="161"/>
        <end position="195"/>
    </location>
</feature>
<gene>
    <name evidence="6 11" type="primary">hflX</name>
    <name evidence="11" type="ORF">FEAC_08300</name>
</gene>